<dbReference type="KEGG" id="fme:FOMMEDRAFT_163442"/>
<keyword evidence="2" id="KW-1185">Reference proteome</keyword>
<evidence type="ECO:0000313" key="1">
    <source>
        <dbReference type="EMBL" id="EJC97427.1"/>
    </source>
</evidence>
<dbReference type="EMBL" id="JH718601">
    <property type="protein sequence ID" value="EJC97427.1"/>
    <property type="molecule type" value="Genomic_DNA"/>
</dbReference>
<sequence length="59" mass="6494">MQINQSIAEGAQAQLVLATIHNAKLQGALNEKEKGKGVENACEQLRQCRDAKEKEEMQA</sequence>
<protein>
    <submittedName>
        <fullName evidence="1">Uncharacterized protein</fullName>
    </submittedName>
</protein>
<proteinExistence type="predicted"/>
<dbReference type="OrthoDB" id="3269297at2759"/>
<evidence type="ECO:0000313" key="2">
    <source>
        <dbReference type="Proteomes" id="UP000053630"/>
    </source>
</evidence>
<dbReference type="RefSeq" id="XP_007272309.1">
    <property type="nucleotide sequence ID" value="XM_007272247.1"/>
</dbReference>
<dbReference type="GeneID" id="18676018"/>
<dbReference type="Proteomes" id="UP000053630">
    <property type="component" value="Unassembled WGS sequence"/>
</dbReference>
<dbReference type="AlphaFoldDB" id="R7SGJ9"/>
<accession>R7SGJ9</accession>
<reference evidence="2" key="1">
    <citation type="journal article" date="2012" name="Science">
        <title>The Paleozoic origin of enzymatic lignin decomposition reconstructed from 31 fungal genomes.</title>
        <authorList>
            <person name="Floudas D."/>
            <person name="Binder M."/>
            <person name="Riley R."/>
            <person name="Barry K."/>
            <person name="Blanchette R.A."/>
            <person name="Henrissat B."/>
            <person name="Martinez A.T."/>
            <person name="Otillar R."/>
            <person name="Spatafora J.W."/>
            <person name="Yadav J.S."/>
            <person name="Aerts A."/>
            <person name="Benoit I."/>
            <person name="Boyd A."/>
            <person name="Carlson A."/>
            <person name="Copeland A."/>
            <person name="Coutinho P.M."/>
            <person name="de Vries R.P."/>
            <person name="Ferreira P."/>
            <person name="Findley K."/>
            <person name="Foster B."/>
            <person name="Gaskell J."/>
            <person name="Glotzer D."/>
            <person name="Gorecki P."/>
            <person name="Heitman J."/>
            <person name="Hesse C."/>
            <person name="Hori C."/>
            <person name="Igarashi K."/>
            <person name="Jurgens J.A."/>
            <person name="Kallen N."/>
            <person name="Kersten P."/>
            <person name="Kohler A."/>
            <person name="Kuees U."/>
            <person name="Kumar T.K.A."/>
            <person name="Kuo A."/>
            <person name="LaButti K."/>
            <person name="Larrondo L.F."/>
            <person name="Lindquist E."/>
            <person name="Ling A."/>
            <person name="Lombard V."/>
            <person name="Lucas S."/>
            <person name="Lundell T."/>
            <person name="Martin R."/>
            <person name="McLaughlin D.J."/>
            <person name="Morgenstern I."/>
            <person name="Morin E."/>
            <person name="Murat C."/>
            <person name="Nagy L.G."/>
            <person name="Nolan M."/>
            <person name="Ohm R.A."/>
            <person name="Patyshakuliyeva A."/>
            <person name="Rokas A."/>
            <person name="Ruiz-Duenas F.J."/>
            <person name="Sabat G."/>
            <person name="Salamov A."/>
            <person name="Samejima M."/>
            <person name="Schmutz J."/>
            <person name="Slot J.C."/>
            <person name="St John F."/>
            <person name="Stenlid J."/>
            <person name="Sun H."/>
            <person name="Sun S."/>
            <person name="Syed K."/>
            <person name="Tsang A."/>
            <person name="Wiebenga A."/>
            <person name="Young D."/>
            <person name="Pisabarro A."/>
            <person name="Eastwood D.C."/>
            <person name="Martin F."/>
            <person name="Cullen D."/>
            <person name="Grigoriev I.V."/>
            <person name="Hibbett D.S."/>
        </authorList>
    </citation>
    <scope>NUCLEOTIDE SEQUENCE [LARGE SCALE GENOMIC DNA]</scope>
    <source>
        <strain evidence="2">MF3/22</strain>
    </source>
</reference>
<name>R7SGJ9_FOMME</name>
<organism evidence="1 2">
    <name type="scientific">Fomitiporia mediterranea (strain MF3/22)</name>
    <name type="common">Grapevine white-rot fungus</name>
    <dbReference type="NCBI Taxonomy" id="694068"/>
    <lineage>
        <taxon>Eukaryota</taxon>
        <taxon>Fungi</taxon>
        <taxon>Dikarya</taxon>
        <taxon>Basidiomycota</taxon>
        <taxon>Agaricomycotina</taxon>
        <taxon>Agaricomycetes</taxon>
        <taxon>Hymenochaetales</taxon>
        <taxon>Hymenochaetaceae</taxon>
        <taxon>Fomitiporia</taxon>
    </lineage>
</organism>
<gene>
    <name evidence="1" type="ORF">FOMMEDRAFT_163442</name>
</gene>